<protein>
    <submittedName>
        <fullName evidence="3">Prepilin-type cleavage/methylation domain-containing protein</fullName>
    </submittedName>
</protein>
<evidence type="ECO:0000259" key="2">
    <source>
        <dbReference type="Pfam" id="PF07596"/>
    </source>
</evidence>
<sequence>MQKIKPARRGFTLIELLVVIAIIAILIALLLPAVQQAREAARRSTCKNNLKQIGLALHNYNETHSILPSGWIGVQPGVGANVEYGSGWGWGAMILPFMDQSPLYNKINFNLDINDGAQTPGIIDVTLPAFLCPSDPGSNTFELEEEGSPGTILAVLARANYVGVFGSEELDDCEIVTPGTNCQSSGVFYQNGNTRFRDITDGLSQTLFVGERKTDATAGWYSTWVGAVPEGAETFARVLGATDHVPNDPASHFDDFSSHHTGGAQFLFGDGRVRFISENIDKTVYQSLSSIRGGELTSFE</sequence>
<keyword evidence="1" id="KW-1133">Transmembrane helix</keyword>
<feature type="transmembrane region" description="Helical" evidence="1">
    <location>
        <begin position="12"/>
        <end position="34"/>
    </location>
</feature>
<dbReference type="PANTHER" id="PTHR30093">
    <property type="entry name" value="GENERAL SECRETION PATHWAY PROTEIN G"/>
    <property type="match status" value="1"/>
</dbReference>
<dbReference type="Pfam" id="PF07596">
    <property type="entry name" value="SBP_bac_10"/>
    <property type="match status" value="1"/>
</dbReference>
<gene>
    <name evidence="3" type="ORF">DIT97_27830</name>
</gene>
<organism evidence="3 4">
    <name type="scientific">Gimesia maris</name>
    <dbReference type="NCBI Taxonomy" id="122"/>
    <lineage>
        <taxon>Bacteria</taxon>
        <taxon>Pseudomonadati</taxon>
        <taxon>Planctomycetota</taxon>
        <taxon>Planctomycetia</taxon>
        <taxon>Planctomycetales</taxon>
        <taxon>Planctomycetaceae</taxon>
        <taxon>Gimesia</taxon>
    </lineage>
</organism>
<dbReference type="InterPro" id="IPR045584">
    <property type="entry name" value="Pilin-like"/>
</dbReference>
<dbReference type="Pfam" id="PF07963">
    <property type="entry name" value="N_methyl"/>
    <property type="match status" value="1"/>
</dbReference>
<dbReference type="InterPro" id="IPR012902">
    <property type="entry name" value="N_methyl_site"/>
</dbReference>
<evidence type="ECO:0000313" key="4">
    <source>
        <dbReference type="Proteomes" id="UP000263642"/>
    </source>
</evidence>
<dbReference type="NCBIfam" id="TIGR02532">
    <property type="entry name" value="IV_pilin_GFxxxE"/>
    <property type="match status" value="1"/>
</dbReference>
<dbReference type="Proteomes" id="UP000263642">
    <property type="component" value="Unassembled WGS sequence"/>
</dbReference>
<feature type="domain" description="DUF1559" evidence="2">
    <location>
        <begin position="35"/>
        <end position="282"/>
    </location>
</feature>
<dbReference type="PROSITE" id="PS00409">
    <property type="entry name" value="PROKAR_NTER_METHYL"/>
    <property type="match status" value="1"/>
</dbReference>
<dbReference type="Gene3D" id="3.30.700.10">
    <property type="entry name" value="Glycoprotein, Type 4 Pilin"/>
    <property type="match status" value="1"/>
</dbReference>
<accession>A0A3D3RDF6</accession>
<evidence type="ECO:0000256" key="1">
    <source>
        <dbReference type="SAM" id="Phobius"/>
    </source>
</evidence>
<dbReference type="NCBIfam" id="TIGR04294">
    <property type="entry name" value="pre_pil_HX9DG"/>
    <property type="match status" value="1"/>
</dbReference>
<keyword evidence="1" id="KW-0472">Membrane</keyword>
<name>A0A3D3RDF6_9PLAN</name>
<dbReference type="InterPro" id="IPR027558">
    <property type="entry name" value="Pre_pil_HX9DG_C"/>
</dbReference>
<keyword evidence="1" id="KW-0812">Transmembrane</keyword>
<dbReference type="SUPFAM" id="SSF54523">
    <property type="entry name" value="Pili subunits"/>
    <property type="match status" value="1"/>
</dbReference>
<dbReference type="AlphaFoldDB" id="A0A3D3RDF6"/>
<dbReference type="InterPro" id="IPR011453">
    <property type="entry name" value="DUF1559"/>
</dbReference>
<comment type="caution">
    <text evidence="3">The sequence shown here is derived from an EMBL/GenBank/DDBJ whole genome shotgun (WGS) entry which is preliminary data.</text>
</comment>
<proteinExistence type="predicted"/>
<reference evidence="3 4" key="1">
    <citation type="journal article" date="2018" name="Nat. Biotechnol.">
        <title>A standardized bacterial taxonomy based on genome phylogeny substantially revises the tree of life.</title>
        <authorList>
            <person name="Parks D.H."/>
            <person name="Chuvochina M."/>
            <person name="Waite D.W."/>
            <person name="Rinke C."/>
            <person name="Skarshewski A."/>
            <person name="Chaumeil P.A."/>
            <person name="Hugenholtz P."/>
        </authorList>
    </citation>
    <scope>NUCLEOTIDE SEQUENCE [LARGE SCALE GENOMIC DNA]</scope>
    <source>
        <strain evidence="3">UBA9375</strain>
    </source>
</reference>
<evidence type="ECO:0000313" key="3">
    <source>
        <dbReference type="EMBL" id="HCO26636.1"/>
    </source>
</evidence>
<dbReference type="EMBL" id="DQAY01000166">
    <property type="protein sequence ID" value="HCO26636.1"/>
    <property type="molecule type" value="Genomic_DNA"/>
</dbReference>
<dbReference type="PANTHER" id="PTHR30093:SF2">
    <property type="entry name" value="TYPE II SECRETION SYSTEM PROTEIN H"/>
    <property type="match status" value="1"/>
</dbReference>